<organism evidence="1 2">
    <name type="scientific">Vespula squamosa</name>
    <name type="common">Southern yellow jacket</name>
    <name type="synonym">Wasp</name>
    <dbReference type="NCBI Taxonomy" id="30214"/>
    <lineage>
        <taxon>Eukaryota</taxon>
        <taxon>Metazoa</taxon>
        <taxon>Ecdysozoa</taxon>
        <taxon>Arthropoda</taxon>
        <taxon>Hexapoda</taxon>
        <taxon>Insecta</taxon>
        <taxon>Pterygota</taxon>
        <taxon>Neoptera</taxon>
        <taxon>Endopterygota</taxon>
        <taxon>Hymenoptera</taxon>
        <taxon>Apocrita</taxon>
        <taxon>Aculeata</taxon>
        <taxon>Vespoidea</taxon>
        <taxon>Vespidae</taxon>
        <taxon>Vespinae</taxon>
        <taxon>Vespula</taxon>
    </lineage>
</organism>
<proteinExistence type="predicted"/>
<evidence type="ECO:0000313" key="2">
    <source>
        <dbReference type="Proteomes" id="UP001607302"/>
    </source>
</evidence>
<evidence type="ECO:0000313" key="1">
    <source>
        <dbReference type="EMBL" id="KAL2729190.1"/>
    </source>
</evidence>
<dbReference type="EMBL" id="JAUDFV010000131">
    <property type="protein sequence ID" value="KAL2729190.1"/>
    <property type="molecule type" value="Genomic_DNA"/>
</dbReference>
<keyword evidence="2" id="KW-1185">Reference proteome</keyword>
<accession>A0ABD2B910</accession>
<dbReference type="Proteomes" id="UP001607302">
    <property type="component" value="Unassembled WGS sequence"/>
</dbReference>
<comment type="caution">
    <text evidence="1">The sequence shown here is derived from an EMBL/GenBank/DDBJ whole genome shotgun (WGS) entry which is preliminary data.</text>
</comment>
<protein>
    <submittedName>
        <fullName evidence="1">Uncharacterized protein</fullName>
    </submittedName>
</protein>
<gene>
    <name evidence="1" type="ORF">V1478_005979</name>
</gene>
<sequence length="132" mass="15089">MNDRHCREIGGIKSVPRIAILLRPEFYPVEDFYRSFDRIYYSYDKVYWIPNLRIEVRLKVVAKKSMGTTIEVSKSSSRALNLKIPSSKWSPAIVYPSNPTSGSSSLKFTLSFYEAETMQESSEVKAVVPLPC</sequence>
<reference evidence="1 2" key="1">
    <citation type="journal article" date="2024" name="Ann. Entomol. Soc. Am.">
        <title>Genomic analyses of the southern and eastern yellowjacket wasps (Hymenoptera: Vespidae) reveal evolutionary signatures of social life.</title>
        <authorList>
            <person name="Catto M.A."/>
            <person name="Caine P.B."/>
            <person name="Orr S.E."/>
            <person name="Hunt B.G."/>
            <person name="Goodisman M.A.D."/>
        </authorList>
    </citation>
    <scope>NUCLEOTIDE SEQUENCE [LARGE SCALE GENOMIC DNA]</scope>
    <source>
        <strain evidence="1">233</strain>
        <tissue evidence="1">Head and thorax</tissue>
    </source>
</reference>
<dbReference type="AlphaFoldDB" id="A0ABD2B910"/>
<name>A0ABD2B910_VESSQ</name>